<accession>A0A561B8F7</accession>
<evidence type="ECO:0000313" key="1">
    <source>
        <dbReference type="EMBL" id="TWD75245.1"/>
    </source>
</evidence>
<gene>
    <name evidence="1" type="ORF">FB561_6683</name>
</gene>
<proteinExistence type="predicted"/>
<keyword evidence="2" id="KW-1185">Reference proteome</keyword>
<organism evidence="1 2">
    <name type="scientific">Kribbella amoyensis</name>
    <dbReference type="NCBI Taxonomy" id="996641"/>
    <lineage>
        <taxon>Bacteria</taxon>
        <taxon>Bacillati</taxon>
        <taxon>Actinomycetota</taxon>
        <taxon>Actinomycetes</taxon>
        <taxon>Propionibacteriales</taxon>
        <taxon>Kribbellaceae</taxon>
        <taxon>Kribbella</taxon>
    </lineage>
</organism>
<dbReference type="OrthoDB" id="4558596at2"/>
<dbReference type="Gene3D" id="3.30.1460.30">
    <property type="entry name" value="YgaC/TfoX-N like chaperone"/>
    <property type="match status" value="1"/>
</dbReference>
<evidence type="ECO:0000313" key="2">
    <source>
        <dbReference type="Proteomes" id="UP000318380"/>
    </source>
</evidence>
<dbReference type="SUPFAM" id="SSF159894">
    <property type="entry name" value="YgaC/TfoX-N like"/>
    <property type="match status" value="1"/>
</dbReference>
<dbReference type="RefSeq" id="WP_145813971.1">
    <property type="nucleotide sequence ID" value="NZ_VIVK01000002.1"/>
</dbReference>
<comment type="caution">
    <text evidence="1">The sequence shown here is derived from an EMBL/GenBank/DDBJ whole genome shotgun (WGS) entry which is preliminary data.</text>
</comment>
<dbReference type="EMBL" id="VIVK01000002">
    <property type="protein sequence ID" value="TWD75245.1"/>
    <property type="molecule type" value="Genomic_DNA"/>
</dbReference>
<dbReference type="AlphaFoldDB" id="A0A561B8F7"/>
<protein>
    <submittedName>
        <fullName evidence="1">TfoX-like protein</fullName>
    </submittedName>
</protein>
<reference evidence="1 2" key="1">
    <citation type="submission" date="2019-06" db="EMBL/GenBank/DDBJ databases">
        <title>Sequencing the genomes of 1000 actinobacteria strains.</title>
        <authorList>
            <person name="Klenk H.-P."/>
        </authorList>
    </citation>
    <scope>NUCLEOTIDE SEQUENCE [LARGE SCALE GENOMIC DNA]</scope>
    <source>
        <strain evidence="1 2">DSM 24683</strain>
    </source>
</reference>
<dbReference type="Proteomes" id="UP000318380">
    <property type="component" value="Unassembled WGS sequence"/>
</dbReference>
<name>A0A561B8F7_9ACTN</name>
<sequence length="107" mass="11579">MNPGISEQARAEYAEVAAGLESAGVVTGSMFGNPCLKIGRKMVAGLFGDAMVFKLPPEPRERALDLPGAQPFDPGMGRAMREWVLVPLAQADSWPEFAELALEYVRE</sequence>